<evidence type="ECO:0000256" key="5">
    <source>
        <dbReference type="ARBA" id="ARBA00022692"/>
    </source>
</evidence>
<evidence type="ECO:0000313" key="25">
    <source>
        <dbReference type="EMBL" id="KAF6322293.1"/>
    </source>
</evidence>
<dbReference type="SUPFAM" id="SSF57586">
    <property type="entry name" value="TNF receptor-like"/>
    <property type="match status" value="2"/>
</dbReference>
<dbReference type="PANTHER" id="PTHR46874:SF1">
    <property type="entry name" value="TUMOR NECROSIS FACTOR RECEPTOR SUPERFAMILY MEMBER 6"/>
    <property type="match status" value="1"/>
</dbReference>
<protein>
    <recommendedName>
        <fullName evidence="3">Tumor necrosis factor receptor superfamily member 6</fullName>
    </recommendedName>
    <alternativeName>
        <fullName evidence="18">Apo-1 antigen</fullName>
    </alternativeName>
    <alternativeName>
        <fullName evidence="19">Apoptosis-mediating surface antigen FAS</fullName>
    </alternativeName>
    <alternativeName>
        <fullName evidence="17">FASLG receptor</fullName>
    </alternativeName>
</protein>
<dbReference type="GO" id="GO:0097192">
    <property type="term" value="P:extrinsic apoptotic signaling pathway in absence of ligand"/>
    <property type="evidence" value="ECO:0007669"/>
    <property type="project" value="TreeGrafter"/>
</dbReference>
<evidence type="ECO:0000256" key="22">
    <source>
        <dbReference type="SAM" id="SignalP"/>
    </source>
</evidence>
<evidence type="ECO:0000256" key="19">
    <source>
        <dbReference type="ARBA" id="ARBA00032502"/>
    </source>
</evidence>
<dbReference type="Pfam" id="PF00020">
    <property type="entry name" value="TNFR_c6"/>
    <property type="match status" value="2"/>
</dbReference>
<accession>A0A7J7VAV7</accession>
<keyword evidence="7 22" id="KW-0732">Signal</keyword>
<feature type="signal peptide" evidence="22">
    <location>
        <begin position="1"/>
        <end position="18"/>
    </location>
</feature>
<dbReference type="PROSITE" id="PS50017">
    <property type="entry name" value="DEATH_DOMAIN"/>
    <property type="match status" value="1"/>
</dbReference>
<keyword evidence="26" id="KW-1185">Reference proteome</keyword>
<dbReference type="EMBL" id="JACAGB010000015">
    <property type="protein sequence ID" value="KAF6322293.1"/>
    <property type="molecule type" value="Genomic_DNA"/>
</dbReference>
<keyword evidence="14 25" id="KW-0675">Receptor</keyword>
<proteinExistence type="predicted"/>
<dbReference type="CDD" id="cd08316">
    <property type="entry name" value="Death_FAS_TNFRSF6"/>
    <property type="match status" value="1"/>
</dbReference>
<dbReference type="Proteomes" id="UP000558488">
    <property type="component" value="Unassembled WGS sequence"/>
</dbReference>
<evidence type="ECO:0000256" key="8">
    <source>
        <dbReference type="ARBA" id="ARBA00022737"/>
    </source>
</evidence>
<dbReference type="InterPro" id="IPR001368">
    <property type="entry name" value="TNFR/NGFR_Cys_rich_reg"/>
</dbReference>
<keyword evidence="9" id="KW-0112">Calmodulin-binding</keyword>
<evidence type="ECO:0000256" key="16">
    <source>
        <dbReference type="ARBA" id="ARBA00023288"/>
    </source>
</evidence>
<evidence type="ECO:0000256" key="21">
    <source>
        <dbReference type="SAM" id="Phobius"/>
    </source>
</evidence>
<sequence>MPRIGVLLLLILAILAESTKDNSPVTNTYSEPLKPSKNITKRESGCPEGQQRQGSFCCLPCLPGERKKDDCKAHGDKLVCEPCQEGKEYTDKEHFSSTCRRCGICDGEHGFEVEKNCTKTQNAKCRCKPNYFCKAPPCEHCDPCRTCKHGIIEDCTATSDTRCKEGSTSHAHLAWLLLLVPIAILIFLGVKKRCWNNNRPQPTPPDTENPPVFITSDIDLTDYISVIADIMTINEVKDFVRKNGLKEAKIDEIKNDNLQNTAEQKVQLLRNWYQVHGKKDAYDTLITGLKKSKLCTSAEKIQDIILKDIASKRENTNVTNENESQKFL</sequence>
<keyword evidence="8" id="KW-0677">Repeat</keyword>
<evidence type="ECO:0000256" key="1">
    <source>
        <dbReference type="ARBA" id="ARBA00004251"/>
    </source>
</evidence>
<evidence type="ECO:0000256" key="9">
    <source>
        <dbReference type="ARBA" id="ARBA00022860"/>
    </source>
</evidence>
<dbReference type="GO" id="GO:0031265">
    <property type="term" value="C:CD95 death-inducing signaling complex"/>
    <property type="evidence" value="ECO:0007669"/>
    <property type="project" value="UniProtKB-ARBA"/>
</dbReference>
<feature type="domain" description="TNFR-Cys" evidence="24">
    <location>
        <begin position="82"/>
        <end position="125"/>
    </location>
</feature>
<comment type="caution">
    <text evidence="20">Lacks conserved residue(s) required for the propagation of feature annotation.</text>
</comment>
<keyword evidence="4" id="KW-1003">Cell membrane</keyword>
<dbReference type="Gene3D" id="2.10.50.10">
    <property type="entry name" value="Tumor Necrosis Factor Receptor, subunit A, domain 2"/>
    <property type="match status" value="2"/>
</dbReference>
<evidence type="ECO:0000256" key="7">
    <source>
        <dbReference type="ARBA" id="ARBA00022729"/>
    </source>
</evidence>
<dbReference type="GO" id="GO:0045121">
    <property type="term" value="C:membrane raft"/>
    <property type="evidence" value="ECO:0007669"/>
    <property type="project" value="UniProtKB-SubCell"/>
</dbReference>
<dbReference type="CDD" id="cd10579">
    <property type="entry name" value="TNFRSF6"/>
    <property type="match status" value="1"/>
</dbReference>
<keyword evidence="13" id="KW-1015">Disulfide bond</keyword>
<dbReference type="GO" id="GO:0043066">
    <property type="term" value="P:negative regulation of apoptotic process"/>
    <property type="evidence" value="ECO:0007669"/>
    <property type="project" value="TreeGrafter"/>
</dbReference>
<dbReference type="InterPro" id="IPR011029">
    <property type="entry name" value="DEATH-like_dom_sf"/>
</dbReference>
<dbReference type="SUPFAM" id="SSF47986">
    <property type="entry name" value="DEATH domain"/>
    <property type="match status" value="1"/>
</dbReference>
<dbReference type="InterPro" id="IPR008063">
    <property type="entry name" value="Fas_rcpt"/>
</dbReference>
<dbReference type="Pfam" id="PF00531">
    <property type="entry name" value="Death"/>
    <property type="match status" value="1"/>
</dbReference>
<keyword evidence="16" id="KW-0449">Lipoprotein</keyword>
<dbReference type="PRINTS" id="PR01680">
    <property type="entry name" value="TNFACTORR6"/>
</dbReference>
<dbReference type="PROSITE" id="PS50050">
    <property type="entry name" value="TNFR_NGFR_2"/>
    <property type="match status" value="2"/>
</dbReference>
<keyword evidence="10 21" id="KW-1133">Transmembrane helix</keyword>
<evidence type="ECO:0000259" key="23">
    <source>
        <dbReference type="PROSITE" id="PS50017"/>
    </source>
</evidence>
<dbReference type="GO" id="GO:0097049">
    <property type="term" value="P:motor neuron apoptotic process"/>
    <property type="evidence" value="ECO:0007669"/>
    <property type="project" value="TreeGrafter"/>
</dbReference>
<dbReference type="GO" id="GO:0032872">
    <property type="term" value="P:regulation of stress-activated MAPK cascade"/>
    <property type="evidence" value="ECO:0007669"/>
    <property type="project" value="TreeGrafter"/>
</dbReference>
<dbReference type="PANTHER" id="PTHR46874">
    <property type="entry name" value="TUMOR NECROSIS FACTOR RECEPTOR SUPERFAMILY MEMBER 6"/>
    <property type="match status" value="1"/>
</dbReference>
<dbReference type="InterPro" id="IPR033998">
    <property type="entry name" value="TNFRSF6_death"/>
</dbReference>
<evidence type="ECO:0000256" key="18">
    <source>
        <dbReference type="ARBA" id="ARBA00032338"/>
    </source>
</evidence>
<dbReference type="Gene3D" id="1.10.533.10">
    <property type="entry name" value="Death Domain, Fas"/>
    <property type="match status" value="1"/>
</dbReference>
<dbReference type="GO" id="GO:0005516">
    <property type="term" value="F:calmodulin binding"/>
    <property type="evidence" value="ECO:0007669"/>
    <property type="project" value="UniProtKB-KW"/>
</dbReference>
<dbReference type="GO" id="GO:0097527">
    <property type="term" value="P:necroptotic signaling pathway"/>
    <property type="evidence" value="ECO:0007669"/>
    <property type="project" value="TreeGrafter"/>
</dbReference>
<dbReference type="AlphaFoldDB" id="A0A7J7VAV7"/>
<feature type="transmembrane region" description="Helical" evidence="21">
    <location>
        <begin position="172"/>
        <end position="190"/>
    </location>
</feature>
<reference evidence="25 26" key="1">
    <citation type="journal article" date="2020" name="Nature">
        <title>Six reference-quality genomes reveal evolution of bat adaptations.</title>
        <authorList>
            <person name="Jebb D."/>
            <person name="Huang Z."/>
            <person name="Pippel M."/>
            <person name="Hughes G.M."/>
            <person name="Lavrichenko K."/>
            <person name="Devanna P."/>
            <person name="Winkler S."/>
            <person name="Jermiin L.S."/>
            <person name="Skirmuntt E.C."/>
            <person name="Katzourakis A."/>
            <person name="Burkitt-Gray L."/>
            <person name="Ray D.A."/>
            <person name="Sullivan K.A.M."/>
            <person name="Roscito J.G."/>
            <person name="Kirilenko B.M."/>
            <person name="Davalos L.M."/>
            <person name="Corthals A.P."/>
            <person name="Power M.L."/>
            <person name="Jones G."/>
            <person name="Ransome R.D."/>
            <person name="Dechmann D.K.N."/>
            <person name="Locatelli A.G."/>
            <person name="Puechmaille S.J."/>
            <person name="Fedrigo O."/>
            <person name="Jarvis E.D."/>
            <person name="Hiller M."/>
            <person name="Vernes S.C."/>
            <person name="Myers E.W."/>
            <person name="Teeling E.C."/>
        </authorList>
    </citation>
    <scope>NUCLEOTIDE SEQUENCE [LARGE SCALE GENOMIC DNA]</scope>
    <source>
        <strain evidence="25">MPipKuh1</strain>
        <tissue evidence="25">Flight muscle</tissue>
    </source>
</reference>
<dbReference type="SMART" id="SM00005">
    <property type="entry name" value="DEATH"/>
    <property type="match status" value="1"/>
</dbReference>
<dbReference type="GO" id="GO:0006955">
    <property type="term" value="P:immune response"/>
    <property type="evidence" value="ECO:0007669"/>
    <property type="project" value="InterPro"/>
</dbReference>
<evidence type="ECO:0000256" key="10">
    <source>
        <dbReference type="ARBA" id="ARBA00022989"/>
    </source>
</evidence>
<evidence type="ECO:0000256" key="3">
    <source>
        <dbReference type="ARBA" id="ARBA00015761"/>
    </source>
</evidence>
<name>A0A7J7VAV7_PIPKU</name>
<feature type="domain" description="TNFR-Cys" evidence="24">
    <location>
        <begin position="126"/>
        <end position="163"/>
    </location>
</feature>
<keyword evidence="6" id="KW-0053">Apoptosis</keyword>
<evidence type="ECO:0000313" key="26">
    <source>
        <dbReference type="Proteomes" id="UP000558488"/>
    </source>
</evidence>
<feature type="repeat" description="TNFR-Cys" evidence="20">
    <location>
        <begin position="126"/>
        <end position="163"/>
    </location>
</feature>
<organism evidence="25 26">
    <name type="scientific">Pipistrellus kuhlii</name>
    <name type="common">Kuhl's pipistrelle</name>
    <dbReference type="NCBI Taxonomy" id="59472"/>
    <lineage>
        <taxon>Eukaryota</taxon>
        <taxon>Metazoa</taxon>
        <taxon>Chordata</taxon>
        <taxon>Craniata</taxon>
        <taxon>Vertebrata</taxon>
        <taxon>Euteleostomi</taxon>
        <taxon>Mammalia</taxon>
        <taxon>Eutheria</taxon>
        <taxon>Laurasiatheria</taxon>
        <taxon>Chiroptera</taxon>
        <taxon>Yangochiroptera</taxon>
        <taxon>Vespertilionidae</taxon>
        <taxon>Pipistrellus</taxon>
    </lineage>
</organism>
<dbReference type="SMART" id="SM00208">
    <property type="entry name" value="TNFR"/>
    <property type="match status" value="3"/>
</dbReference>
<dbReference type="GO" id="GO:0009897">
    <property type="term" value="C:external side of plasma membrane"/>
    <property type="evidence" value="ECO:0007669"/>
    <property type="project" value="TreeGrafter"/>
</dbReference>
<evidence type="ECO:0000256" key="12">
    <source>
        <dbReference type="ARBA" id="ARBA00023139"/>
    </source>
</evidence>
<dbReference type="GO" id="GO:0005031">
    <property type="term" value="F:tumor necrosis factor receptor activity"/>
    <property type="evidence" value="ECO:0007669"/>
    <property type="project" value="TreeGrafter"/>
</dbReference>
<evidence type="ECO:0000259" key="24">
    <source>
        <dbReference type="PROSITE" id="PS50050"/>
    </source>
</evidence>
<evidence type="ECO:0000256" key="14">
    <source>
        <dbReference type="ARBA" id="ARBA00023170"/>
    </source>
</evidence>
<dbReference type="GO" id="GO:0006924">
    <property type="term" value="P:activation-induced cell death of T cells"/>
    <property type="evidence" value="ECO:0007669"/>
    <property type="project" value="TreeGrafter"/>
</dbReference>
<keyword evidence="15" id="KW-0325">Glycoprotein</keyword>
<gene>
    <name evidence="25" type="ORF">mPipKuh1_004895</name>
</gene>
<dbReference type="InterPro" id="IPR000488">
    <property type="entry name" value="Death_dom"/>
</dbReference>
<keyword evidence="11 21" id="KW-0472">Membrane</keyword>
<evidence type="ECO:0000256" key="15">
    <source>
        <dbReference type="ARBA" id="ARBA00023180"/>
    </source>
</evidence>
<evidence type="ECO:0000256" key="20">
    <source>
        <dbReference type="PROSITE-ProRule" id="PRU00206"/>
    </source>
</evidence>
<keyword evidence="12" id="KW-0564">Palmitate</keyword>
<feature type="chain" id="PRO_5029601210" description="Tumor necrosis factor receptor superfamily member 6" evidence="22">
    <location>
        <begin position="19"/>
        <end position="328"/>
    </location>
</feature>
<dbReference type="InterPro" id="IPR033999">
    <property type="entry name" value="TNFRSF6_N"/>
</dbReference>
<feature type="repeat" description="TNFR-Cys" evidence="20">
    <location>
        <begin position="82"/>
        <end position="125"/>
    </location>
</feature>
<evidence type="ECO:0000256" key="17">
    <source>
        <dbReference type="ARBA" id="ARBA00030181"/>
    </source>
</evidence>
<keyword evidence="5 21" id="KW-0812">Transmembrane</keyword>
<evidence type="ECO:0000256" key="6">
    <source>
        <dbReference type="ARBA" id="ARBA00022703"/>
    </source>
</evidence>
<evidence type="ECO:0000256" key="11">
    <source>
        <dbReference type="ARBA" id="ARBA00023136"/>
    </source>
</evidence>
<comment type="subcellular location">
    <subcellularLocation>
        <location evidence="1">Cell membrane</location>
        <topology evidence="1">Single-pass type I membrane protein</topology>
    </subcellularLocation>
    <subcellularLocation>
        <location evidence="2">Membrane raft</location>
    </subcellularLocation>
</comment>
<evidence type="ECO:0000256" key="2">
    <source>
        <dbReference type="ARBA" id="ARBA00004285"/>
    </source>
</evidence>
<comment type="caution">
    <text evidence="25">The sequence shown here is derived from an EMBL/GenBank/DDBJ whole genome shotgun (WGS) entry which is preliminary data.</text>
</comment>
<evidence type="ECO:0000256" key="13">
    <source>
        <dbReference type="ARBA" id="ARBA00023157"/>
    </source>
</evidence>
<evidence type="ECO:0000256" key="4">
    <source>
        <dbReference type="ARBA" id="ARBA00022475"/>
    </source>
</evidence>
<feature type="domain" description="Death" evidence="23">
    <location>
        <begin position="237"/>
        <end position="305"/>
    </location>
</feature>
<dbReference type="FunFam" id="2.10.50.10:FF:000021">
    <property type="entry name" value="Tumor necrosis factor receptor superfamily member 6"/>
    <property type="match status" value="1"/>
</dbReference>